<feature type="compositionally biased region" description="Basic and acidic residues" evidence="1">
    <location>
        <begin position="1"/>
        <end position="10"/>
    </location>
</feature>
<evidence type="ECO:0000256" key="1">
    <source>
        <dbReference type="SAM" id="MobiDB-lite"/>
    </source>
</evidence>
<sequence>MHDSRTDRMMHTGHGQQQRKQKAAASGLIISPPPASVSLARHSYSRHFHTAKSPPLTPITGSSTCSVHSRGQDNATGLHRSFELEVRLEQEPEDCIYTTDSPYAALQSARYDQTCFERPTWRTPPSLSASESSTAGSPTLGSFSLRLDTRDESVLPELPAFELESLRKEFGSASPSQSELGITESPARRSQQYGDIYISLDGVSEPPKSPFYVQPHQVKRQSPLSLSHVPILLDERPMATTIKVRAPPVSPSPVPRKTSGSKATPKRELLPSALSDFANRELPAVPGGRPYKPQRLFGAKPVLQQETEELDLSFAEMPVSYRRPSMSSVSPGIPVSPVRSVREDIPVLFACPTPPGKSPSRNKGVMTESSKYVGTDHSAGLKPSRLYDMI</sequence>
<dbReference type="RefSeq" id="XP_040721900.1">
    <property type="nucleotide sequence ID" value="XM_040870790.1"/>
</dbReference>
<feature type="compositionally biased region" description="Low complexity" evidence="1">
    <location>
        <begin position="123"/>
        <end position="139"/>
    </location>
</feature>
<feature type="region of interest" description="Disordered" evidence="1">
    <location>
        <begin position="245"/>
        <end position="267"/>
    </location>
</feature>
<dbReference type="GeneID" id="63787389"/>
<gene>
    <name evidence="2" type="ORF">BCR37DRAFT_389974</name>
</gene>
<organism evidence="2 3">
    <name type="scientific">Protomyces lactucae-debilis</name>
    <dbReference type="NCBI Taxonomy" id="2754530"/>
    <lineage>
        <taxon>Eukaryota</taxon>
        <taxon>Fungi</taxon>
        <taxon>Dikarya</taxon>
        <taxon>Ascomycota</taxon>
        <taxon>Taphrinomycotina</taxon>
        <taxon>Taphrinomycetes</taxon>
        <taxon>Taphrinales</taxon>
        <taxon>Protomycetaceae</taxon>
        <taxon>Protomyces</taxon>
    </lineage>
</organism>
<dbReference type="EMBL" id="MCFI01000032">
    <property type="protein sequence ID" value="ORY73895.1"/>
    <property type="molecule type" value="Genomic_DNA"/>
</dbReference>
<evidence type="ECO:0000313" key="3">
    <source>
        <dbReference type="Proteomes" id="UP000193685"/>
    </source>
</evidence>
<dbReference type="Proteomes" id="UP000193685">
    <property type="component" value="Unassembled WGS sequence"/>
</dbReference>
<feature type="compositionally biased region" description="Polar residues" evidence="1">
    <location>
        <begin position="59"/>
        <end position="72"/>
    </location>
</feature>
<feature type="region of interest" description="Disordered" evidence="1">
    <location>
        <begin position="350"/>
        <end position="390"/>
    </location>
</feature>
<feature type="region of interest" description="Disordered" evidence="1">
    <location>
        <begin position="46"/>
        <end position="72"/>
    </location>
</feature>
<evidence type="ECO:0000313" key="2">
    <source>
        <dbReference type="EMBL" id="ORY73895.1"/>
    </source>
</evidence>
<protein>
    <submittedName>
        <fullName evidence="2">Uncharacterized protein</fullName>
    </submittedName>
</protein>
<feature type="region of interest" description="Disordered" evidence="1">
    <location>
        <begin position="122"/>
        <end position="143"/>
    </location>
</feature>
<keyword evidence="3" id="KW-1185">Reference proteome</keyword>
<name>A0A1Y2ESS6_PROLT</name>
<dbReference type="AlphaFoldDB" id="A0A1Y2ESS6"/>
<reference evidence="2 3" key="1">
    <citation type="submission" date="2016-07" db="EMBL/GenBank/DDBJ databases">
        <title>Pervasive Adenine N6-methylation of Active Genes in Fungi.</title>
        <authorList>
            <consortium name="DOE Joint Genome Institute"/>
            <person name="Mondo S.J."/>
            <person name="Dannebaum R.O."/>
            <person name="Kuo R.C."/>
            <person name="Labutti K."/>
            <person name="Haridas S."/>
            <person name="Kuo A."/>
            <person name="Salamov A."/>
            <person name="Ahrendt S.R."/>
            <person name="Lipzen A."/>
            <person name="Sullivan W."/>
            <person name="Andreopoulos W.B."/>
            <person name="Clum A."/>
            <person name="Lindquist E."/>
            <person name="Daum C."/>
            <person name="Ramamoorthy G.K."/>
            <person name="Gryganskyi A."/>
            <person name="Culley D."/>
            <person name="Magnuson J.K."/>
            <person name="James T.Y."/>
            <person name="O'Malley M.A."/>
            <person name="Stajich J.E."/>
            <person name="Spatafora J.W."/>
            <person name="Visel A."/>
            <person name="Grigoriev I.V."/>
        </authorList>
    </citation>
    <scope>NUCLEOTIDE SEQUENCE [LARGE SCALE GENOMIC DNA]</scope>
    <source>
        <strain evidence="2 3">12-1054</strain>
    </source>
</reference>
<comment type="caution">
    <text evidence="2">The sequence shown here is derived from an EMBL/GenBank/DDBJ whole genome shotgun (WGS) entry which is preliminary data.</text>
</comment>
<proteinExistence type="predicted"/>
<feature type="region of interest" description="Disordered" evidence="1">
    <location>
        <begin position="1"/>
        <end position="25"/>
    </location>
</feature>
<accession>A0A1Y2ESS6</accession>